<comment type="caution">
    <text evidence="1">The sequence shown here is derived from an EMBL/GenBank/DDBJ whole genome shotgun (WGS) entry which is preliminary data.</text>
</comment>
<dbReference type="EMBL" id="JAUSRB010000002">
    <property type="protein sequence ID" value="MDP9863473.1"/>
    <property type="molecule type" value="Genomic_DNA"/>
</dbReference>
<protein>
    <recommendedName>
        <fullName evidence="3">DUF2071 domain-containing protein</fullName>
    </recommendedName>
</protein>
<keyword evidence="2" id="KW-1185">Reference proteome</keyword>
<gene>
    <name evidence="1" type="ORF">J2S55_002739</name>
</gene>
<name>A0ABT9R2L0_9ACTN</name>
<proteinExistence type="predicted"/>
<accession>A0ABT9R2L0</accession>
<reference evidence="1 2" key="1">
    <citation type="submission" date="2023-07" db="EMBL/GenBank/DDBJ databases">
        <title>Sequencing the genomes of 1000 actinobacteria strains.</title>
        <authorList>
            <person name="Klenk H.-P."/>
        </authorList>
    </citation>
    <scope>NUCLEOTIDE SEQUENCE [LARGE SCALE GENOMIC DNA]</scope>
    <source>
        <strain evidence="1 2">DSM 44109</strain>
    </source>
</reference>
<evidence type="ECO:0000313" key="2">
    <source>
        <dbReference type="Proteomes" id="UP001230426"/>
    </source>
</evidence>
<sequence>MPESTRKSLARRRAQFTGECLDAARQGIGRGKTLGLDECTPTQQQFRALFALGFFNTSRTESTAAKWGIHYLSAYTITISPRWDRFVLIAEAPDNVTNYVARSQSSLSWFPGIRLEARYGYGSFVLRHLPTQTNLVITDNRSGKTLGKEGTCTRRSWIDLPLDDRDEDLLAGIPRWSRDAQKLLAGLAARISLRDPDGKWAIGQCFWDPLQRRKFDDRPRGDDRRLVGEGDSWTLEWDGYPYQDDLFAALTHPESGISGVGFEIHENVCKIFLGSASLTIRGPRP</sequence>
<dbReference type="Proteomes" id="UP001230426">
    <property type="component" value="Unassembled WGS sequence"/>
</dbReference>
<evidence type="ECO:0000313" key="1">
    <source>
        <dbReference type="EMBL" id="MDP9863473.1"/>
    </source>
</evidence>
<organism evidence="1 2">
    <name type="scientific">Streptosporangium brasiliense</name>
    <dbReference type="NCBI Taxonomy" id="47480"/>
    <lineage>
        <taxon>Bacteria</taxon>
        <taxon>Bacillati</taxon>
        <taxon>Actinomycetota</taxon>
        <taxon>Actinomycetes</taxon>
        <taxon>Streptosporangiales</taxon>
        <taxon>Streptosporangiaceae</taxon>
        <taxon>Streptosporangium</taxon>
    </lineage>
</organism>
<evidence type="ECO:0008006" key="3">
    <source>
        <dbReference type="Google" id="ProtNLM"/>
    </source>
</evidence>